<evidence type="ECO:0000256" key="1">
    <source>
        <dbReference type="PROSITE-ProRule" id="PRU10141"/>
    </source>
</evidence>
<dbReference type="EMBL" id="CP073041">
    <property type="protein sequence ID" value="UXE60411.1"/>
    <property type="molecule type" value="Genomic_DNA"/>
</dbReference>
<dbReference type="SUPFAM" id="SSF56112">
    <property type="entry name" value="Protein kinase-like (PK-like)"/>
    <property type="match status" value="1"/>
</dbReference>
<gene>
    <name evidence="3" type="ORF">KA717_33480</name>
</gene>
<keyword evidence="3" id="KW-0808">Transferase</keyword>
<dbReference type="Pfam" id="PF03781">
    <property type="entry name" value="FGE-sulfatase"/>
    <property type="match status" value="1"/>
</dbReference>
<dbReference type="InterPro" id="IPR011009">
    <property type="entry name" value="Kinase-like_dom_sf"/>
</dbReference>
<dbReference type="PANTHER" id="PTHR23150">
    <property type="entry name" value="SULFATASE MODIFYING FACTOR 1, 2"/>
    <property type="match status" value="1"/>
</dbReference>
<dbReference type="Proteomes" id="UP001065613">
    <property type="component" value="Chromosome"/>
</dbReference>
<keyword evidence="1" id="KW-0547">Nucleotide-binding</keyword>
<dbReference type="CDD" id="cd14014">
    <property type="entry name" value="STKc_PknB_like"/>
    <property type="match status" value="1"/>
</dbReference>
<keyword evidence="3" id="KW-0418">Kinase</keyword>
<feature type="domain" description="Protein kinase" evidence="2">
    <location>
        <begin position="34"/>
        <end position="293"/>
    </location>
</feature>
<evidence type="ECO:0000259" key="2">
    <source>
        <dbReference type="PROSITE" id="PS50011"/>
    </source>
</evidence>
<dbReference type="Pfam" id="PF00069">
    <property type="entry name" value="Pkinase"/>
    <property type="match status" value="1"/>
</dbReference>
<name>A0A977KWT6_9CYAN</name>
<dbReference type="PROSITE" id="PS50011">
    <property type="entry name" value="PROTEIN_KINASE_DOM"/>
    <property type="match status" value="1"/>
</dbReference>
<dbReference type="InterPro" id="IPR000719">
    <property type="entry name" value="Prot_kinase_dom"/>
</dbReference>
<dbReference type="NCBIfam" id="NF045510">
    <property type="entry name" value="4Cys_prefix_kin"/>
    <property type="match status" value="1"/>
</dbReference>
<accession>A0A977KWT6</accession>
<dbReference type="SUPFAM" id="SSF56436">
    <property type="entry name" value="C-type lectin-like"/>
    <property type="match status" value="1"/>
</dbReference>
<dbReference type="Gene3D" id="1.10.510.10">
    <property type="entry name" value="Transferase(Phosphotransferase) domain 1"/>
    <property type="match status" value="1"/>
</dbReference>
<proteinExistence type="predicted"/>
<dbReference type="InterPro" id="IPR042095">
    <property type="entry name" value="SUMF_sf"/>
</dbReference>
<sequence>MATQCLNPDCLVVNAETHRFCQKCGQKLWLKDRYQALKLIGQGGFGKTFLAIDHDKPSKPRCVIKQFFPQSQGTGALQKAAELFAEEAKRLDELGKHPQIPELLAYFIHEDQRQYLVQEYIEGENLEQELKSLGVFNEAKIRALLMDLLPVLGFIHQRGVIHRDIKPENIIRRKQDNKLALVDFGAAKAITPANRSVTGTVIGSAEYVAPEQMNGKAVNASDLYSLGVTCLYLLTGISPFELFDIGEHEWCWRDYLVNNPVKNNLANILDKLVIFGTKKRYQEVGEVLGDLGISPNPQKVTQIQPSTPVISVPATPPQKVTQIQQSTPVIAVPATSRIQVSPSLQLLTETLPGGIKLELIKIPAGSFIMGSNEYNNEEPPHKVILKEFYLGKYPVTQEQYQAIMGNNPSKFKAGFLGQKSNPKHPVEQVTWNDIQKFCEKLNQLTRKKYRLPTEAEWEYACRAGSQTRYYFGDDKNQLGEYAWFNENSGAKTHPVGLKKLNAWGLYDMSGNVWEWCEDHWHDSYANKPWNIKNNGNAIWSGSNEVRHLLRGGSWYVNAGFCRSAYRSRDLADIRRNHYGFRLALSFSP</sequence>
<protein>
    <submittedName>
        <fullName evidence="3">Bifunctional serine/threonine-protein kinase/formylglycine-generating enzyme family protein</fullName>
    </submittedName>
</protein>
<dbReference type="SMART" id="SM00220">
    <property type="entry name" value="S_TKc"/>
    <property type="match status" value="1"/>
</dbReference>
<dbReference type="GO" id="GO:0120147">
    <property type="term" value="F:formylglycine-generating oxidase activity"/>
    <property type="evidence" value="ECO:0007669"/>
    <property type="project" value="TreeGrafter"/>
</dbReference>
<feature type="binding site" evidence="1">
    <location>
        <position position="65"/>
    </location>
    <ligand>
        <name>ATP</name>
        <dbReference type="ChEBI" id="CHEBI:30616"/>
    </ligand>
</feature>
<dbReference type="Gene3D" id="3.90.1580.10">
    <property type="entry name" value="paralog of FGE (formylglycine-generating enzyme)"/>
    <property type="match status" value="1"/>
</dbReference>
<reference evidence="3" key="1">
    <citation type="submission" date="2021-04" db="EMBL/GenBank/DDBJ databases">
        <title>Genome sequence of Woronichinia naegeliana from Washington state freshwater lake bloom.</title>
        <authorList>
            <person name="Dreher T.W."/>
        </authorList>
    </citation>
    <scope>NUCLEOTIDE SEQUENCE</scope>
    <source>
        <strain evidence="3">WA131</strain>
    </source>
</reference>
<dbReference type="GO" id="GO:0004672">
    <property type="term" value="F:protein kinase activity"/>
    <property type="evidence" value="ECO:0007669"/>
    <property type="project" value="InterPro"/>
</dbReference>
<dbReference type="GO" id="GO:0005524">
    <property type="term" value="F:ATP binding"/>
    <property type="evidence" value="ECO:0007669"/>
    <property type="project" value="UniProtKB-UniRule"/>
</dbReference>
<dbReference type="PANTHER" id="PTHR23150:SF19">
    <property type="entry name" value="FORMYLGLYCINE-GENERATING ENZYME"/>
    <property type="match status" value="1"/>
</dbReference>
<dbReference type="PROSITE" id="PS00107">
    <property type="entry name" value="PROTEIN_KINASE_ATP"/>
    <property type="match status" value="1"/>
</dbReference>
<dbReference type="InterPro" id="IPR016187">
    <property type="entry name" value="CTDL_fold"/>
</dbReference>
<keyword evidence="1" id="KW-0067">ATP-binding</keyword>
<evidence type="ECO:0000313" key="3">
    <source>
        <dbReference type="EMBL" id="UXE60411.1"/>
    </source>
</evidence>
<dbReference type="InterPro" id="IPR051043">
    <property type="entry name" value="Sulfatase_Mod_Factor_Kinase"/>
</dbReference>
<organism evidence="3">
    <name type="scientific">Woronichinia naegeliana WA131</name>
    <dbReference type="NCBI Taxonomy" id="2824559"/>
    <lineage>
        <taxon>Bacteria</taxon>
        <taxon>Bacillati</taxon>
        <taxon>Cyanobacteriota</taxon>
        <taxon>Cyanophyceae</taxon>
        <taxon>Synechococcales</taxon>
        <taxon>Coelosphaeriaceae</taxon>
        <taxon>Woronichinia</taxon>
    </lineage>
</organism>
<dbReference type="KEGG" id="wna:KA717_33480"/>
<dbReference type="InterPro" id="IPR017441">
    <property type="entry name" value="Protein_kinase_ATP_BS"/>
</dbReference>
<dbReference type="AlphaFoldDB" id="A0A977KWT6"/>
<dbReference type="InterPro" id="IPR005532">
    <property type="entry name" value="SUMF_dom"/>
</dbReference>